<dbReference type="AlphaFoldDB" id="A0AAD4P9V8"/>
<gene>
    <name evidence="1" type="ORF">C2S53_009131</name>
</gene>
<accession>A0AAD4P9V8</accession>
<evidence type="ECO:0000313" key="2">
    <source>
        <dbReference type="Proteomes" id="UP001190926"/>
    </source>
</evidence>
<evidence type="ECO:0000313" key="1">
    <source>
        <dbReference type="EMBL" id="KAH6831656.1"/>
    </source>
</evidence>
<dbReference type="Proteomes" id="UP001190926">
    <property type="component" value="Unassembled WGS sequence"/>
</dbReference>
<dbReference type="EMBL" id="SDAM02000086">
    <property type="protein sequence ID" value="KAH6831656.1"/>
    <property type="molecule type" value="Genomic_DNA"/>
</dbReference>
<keyword evidence="2" id="KW-1185">Reference proteome</keyword>
<organism evidence="1 2">
    <name type="scientific">Perilla frutescens var. hirtella</name>
    <name type="common">Perilla citriodora</name>
    <name type="synonym">Perilla setoyensis</name>
    <dbReference type="NCBI Taxonomy" id="608512"/>
    <lineage>
        <taxon>Eukaryota</taxon>
        <taxon>Viridiplantae</taxon>
        <taxon>Streptophyta</taxon>
        <taxon>Embryophyta</taxon>
        <taxon>Tracheophyta</taxon>
        <taxon>Spermatophyta</taxon>
        <taxon>Magnoliopsida</taxon>
        <taxon>eudicotyledons</taxon>
        <taxon>Gunneridae</taxon>
        <taxon>Pentapetalae</taxon>
        <taxon>asterids</taxon>
        <taxon>lamiids</taxon>
        <taxon>Lamiales</taxon>
        <taxon>Lamiaceae</taxon>
        <taxon>Nepetoideae</taxon>
        <taxon>Elsholtzieae</taxon>
        <taxon>Perilla</taxon>
    </lineage>
</organism>
<sequence length="153" mass="17450">MNEAANKFQVCRKSVSRVWATAKKQAEKNQPMHIEAKENFTRTKRVVIDLELISNLALNKRGNIKTLAHGINVKKSTVGRSMHNTVHIDEKWFYMKKDTHRVYMTPEEPEPHRSSHFSLTQLTPKGTQYSTNITYAANPTNITRIAAGLDLTS</sequence>
<comment type="caution">
    <text evidence="1">The sequence shown here is derived from an EMBL/GenBank/DDBJ whole genome shotgun (WGS) entry which is preliminary data.</text>
</comment>
<protein>
    <submittedName>
        <fullName evidence="1">Uncharacterized protein</fullName>
    </submittedName>
</protein>
<name>A0AAD4P9V8_PERFH</name>
<reference evidence="1 2" key="1">
    <citation type="journal article" date="2021" name="Nat. Commun.">
        <title>Incipient diploidization of the medicinal plant Perilla within 10,000 years.</title>
        <authorList>
            <person name="Zhang Y."/>
            <person name="Shen Q."/>
            <person name="Leng L."/>
            <person name="Zhang D."/>
            <person name="Chen S."/>
            <person name="Shi Y."/>
            <person name="Ning Z."/>
            <person name="Chen S."/>
        </authorList>
    </citation>
    <scope>NUCLEOTIDE SEQUENCE [LARGE SCALE GENOMIC DNA]</scope>
    <source>
        <strain evidence="2">cv. PC099</strain>
    </source>
</reference>
<proteinExistence type="predicted"/>
<dbReference type="PANTHER" id="PTHR47169">
    <property type="entry name" value="OS01G0541250 PROTEIN"/>
    <property type="match status" value="1"/>
</dbReference>
<dbReference type="PANTHER" id="PTHR47169:SF2">
    <property type="entry name" value="OS01G0541250 PROTEIN"/>
    <property type="match status" value="1"/>
</dbReference>